<evidence type="ECO:0000313" key="8">
    <source>
        <dbReference type="Proteomes" id="UP000076842"/>
    </source>
</evidence>
<feature type="compositionally biased region" description="Polar residues" evidence="5">
    <location>
        <begin position="1509"/>
        <end position="1537"/>
    </location>
</feature>
<dbReference type="GO" id="GO:0005856">
    <property type="term" value="C:cytoskeleton"/>
    <property type="evidence" value="ECO:0007669"/>
    <property type="project" value="UniProtKB-SubCell"/>
</dbReference>
<reference evidence="7 8" key="1">
    <citation type="journal article" date="2016" name="Mol. Biol. Evol.">
        <title>Comparative Genomics of Early-Diverging Mushroom-Forming Fungi Provides Insights into the Origins of Lignocellulose Decay Capabilities.</title>
        <authorList>
            <person name="Nagy L.G."/>
            <person name="Riley R."/>
            <person name="Tritt A."/>
            <person name="Adam C."/>
            <person name="Daum C."/>
            <person name="Floudas D."/>
            <person name="Sun H."/>
            <person name="Yadav J.S."/>
            <person name="Pangilinan J."/>
            <person name="Larsson K.H."/>
            <person name="Matsuura K."/>
            <person name="Barry K."/>
            <person name="Labutti K."/>
            <person name="Kuo R."/>
            <person name="Ohm R.A."/>
            <person name="Bhattacharya S.S."/>
            <person name="Shirouzu T."/>
            <person name="Yoshinaga Y."/>
            <person name="Martin F.M."/>
            <person name="Grigoriev I.V."/>
            <person name="Hibbett D.S."/>
        </authorList>
    </citation>
    <scope>NUCLEOTIDE SEQUENCE [LARGE SCALE GENOMIC DNA]</scope>
    <source>
        <strain evidence="7 8">HHB12733</strain>
    </source>
</reference>
<dbReference type="OrthoDB" id="10017054at2759"/>
<evidence type="ECO:0000256" key="3">
    <source>
        <dbReference type="ARBA" id="ARBA00023212"/>
    </source>
</evidence>
<feature type="region of interest" description="Disordered" evidence="5">
    <location>
        <begin position="568"/>
        <end position="598"/>
    </location>
</feature>
<dbReference type="STRING" id="1353952.A0A165EQK0"/>
<dbReference type="EMBL" id="KV423997">
    <property type="protein sequence ID" value="KZT55337.1"/>
    <property type="molecule type" value="Genomic_DNA"/>
</dbReference>
<dbReference type="SUPFAM" id="SSF143575">
    <property type="entry name" value="GAS2 domain-like"/>
    <property type="match status" value="1"/>
</dbReference>
<accession>A0A165EQK0</accession>
<dbReference type="Gene3D" id="3.30.920.20">
    <property type="entry name" value="Gas2-like domain"/>
    <property type="match status" value="1"/>
</dbReference>
<dbReference type="InterPro" id="IPR003108">
    <property type="entry name" value="GAR_dom"/>
</dbReference>
<name>A0A165EQK0_9BASI</name>
<evidence type="ECO:0000256" key="5">
    <source>
        <dbReference type="SAM" id="MobiDB-lite"/>
    </source>
</evidence>
<protein>
    <recommendedName>
        <fullName evidence="6">GAR domain-containing protein</fullName>
    </recommendedName>
</protein>
<feature type="region of interest" description="Disordered" evidence="5">
    <location>
        <begin position="983"/>
        <end position="1013"/>
    </location>
</feature>
<feature type="region of interest" description="Disordered" evidence="5">
    <location>
        <begin position="201"/>
        <end position="220"/>
    </location>
</feature>
<comment type="subcellular location">
    <subcellularLocation>
        <location evidence="1">Cytoplasm</location>
        <location evidence="1">Cytoskeleton</location>
    </subcellularLocation>
</comment>
<keyword evidence="8" id="KW-1185">Reference proteome</keyword>
<evidence type="ECO:0000259" key="6">
    <source>
        <dbReference type="PROSITE" id="PS51460"/>
    </source>
</evidence>
<dbReference type="PROSITE" id="PS51460">
    <property type="entry name" value="GAR"/>
    <property type="match status" value="1"/>
</dbReference>
<sequence>MFSCTVAHAILQYLESLTPLEPLRTDTLQKGVATPELPTLDEIRSWVRELRVLEKETDQFDSVDLKRLRQTARGVHNRVFDCWRSLAHNSPAAANRHLTPEDTDLVDLTLSTLLALDHLLEAIQQRSEQLDLFAHRVRWEDQCNECEAERLALLSDLNSFITGPARWSPNAYEEASVSGSVAYLEQAVPSTGYAPVRAGTPAFSQTSSSRSTPTTAFPTSRSQRFNLGQSLAADASRLYMRACNLRQGRVEVAGKLLDRVISLKKVPDQFLDEQDRLENETDYLRRSLGEFSLALAEQWIIADRVYSDCVKHQSEAHAIIADLGRAAMKPPNQRLHASLVYRMTTLETRLSTTAYDVLIFRYIPQPTHPSFPEQEQLNEQIAQKLSEELETAQNLGRIASNSVQEYHKSLKVLHRAEKIKEELGLRRSQVSDLIVKLLHGTGAPGDDGSAPDLSTEACLEPGRHGAYMAALPDLLREIDEACRSVDRLVRTARAHLPALKTISLSPGYMDNCIQSINSLDAERNSLVAAHASASSLSVRFKITYQAWMEMQDIRQSCQNHQTAIQDGLQYDRWRPASPTSSETGPPTPTTPSSHSFVDSTSPLQVMEQLDILSKRFRNAVQTPMQDVLPAIGDRLQSHFDGTMGRLKQDLSNLRKLAELWYRVRSQANSMKEAMDEAAALEAKILSLLAEVANLWTRLPDAAPIPDFTNSIDSLRDRHCTLRQEVETFSTGLAPRIPFVTSHAQSASSTYNVLSPKSSATLSMPQTPPDASVNSSLPVPFDPTGLDEAIRAEVNVRSASLNGALHNVERRLNYLDEVQEVRRFDECLGQAAASLEGVFLSLNARTDAIVGLAAKEAAESTEDIQVALEALNSEAALLLAFASGVDELLHDIITPPLQALDRLARDTHGEGREEIAGLLRSRQSRLRNFEAQEDQLREDTASALRQLRNISSALAKRLSILEQEQAERETILRKQEQLEAQEQVRKLREERDRTAQEELMMASASSQQDSETAELSYSNTLTTAQSSEAIALPSPDSPDALLVAKEALDSHEEQRIAPEALSGTEAIPGADVIVDGNQSYLLSSPPVIMLPSVIVTGDPQPEGDISQDRILLSTQHFVESQPLEHSLLDLSVAPQAESVEVSPMLSASVAAAAEMPSNLPVVEEGQDDEDVFGQFVSMPPRNGLDAPSSTLQELTGLRIALGSLKVQDLAQSTAPETQFGILPTESMVNQLNLQVATIQEQVRQLNIPDSDHPGIADRDTLQQDLNIALGLFPRLHSLAAFVAKADECDAGINDIIAIMDDYPDPQPGTRSSKSSQETAHDQLRQLIGRVATLVQTVMQHGDELADDFRVVNERIRIEQTWAEARDEANDRLDPAFVRTNSTLSLSSLSSSTSSHHLSTPIFKKSTLSRQSSTSMLSGRSSVLSASTGVASGWAGSNGFKPTARSVSGPLPRTPASRLPRPTESPTPTSVLRQRTESVNSMYSQRPRQSLDSSTPVWARGISDARRRKSSISAEVTPTRPRNLSMSSSWSRTPRQSFGSPMLPTRESTKKRRYVANPKNKLDVAVGNVINRLPVNVDVRPLPGWRDQSGKYFIGDANSKPYFCRILRSQTVMVRVGGGWMELSK</sequence>
<keyword evidence="2" id="KW-0963">Cytoplasm</keyword>
<evidence type="ECO:0000256" key="1">
    <source>
        <dbReference type="ARBA" id="ARBA00004245"/>
    </source>
</evidence>
<gene>
    <name evidence="7" type="ORF">CALCODRAFT_498816</name>
</gene>
<evidence type="ECO:0000256" key="4">
    <source>
        <dbReference type="SAM" id="Coils"/>
    </source>
</evidence>
<dbReference type="InParanoid" id="A0A165EQK0"/>
<dbReference type="GO" id="GO:0008017">
    <property type="term" value="F:microtubule binding"/>
    <property type="evidence" value="ECO:0007669"/>
    <property type="project" value="InterPro"/>
</dbReference>
<evidence type="ECO:0000313" key="7">
    <source>
        <dbReference type="EMBL" id="KZT55337.1"/>
    </source>
</evidence>
<feature type="region of interest" description="Disordered" evidence="5">
    <location>
        <begin position="1432"/>
        <end position="1550"/>
    </location>
</feature>
<feature type="compositionally biased region" description="Low complexity" evidence="5">
    <location>
        <begin position="1385"/>
        <end position="1398"/>
    </location>
</feature>
<proteinExistence type="predicted"/>
<dbReference type="Proteomes" id="UP000076842">
    <property type="component" value="Unassembled WGS sequence"/>
</dbReference>
<dbReference type="InterPro" id="IPR036534">
    <property type="entry name" value="GAR_dom_sf"/>
</dbReference>
<feature type="coiled-coil region" evidence="4">
    <location>
        <begin position="663"/>
        <end position="690"/>
    </location>
</feature>
<feature type="region of interest" description="Disordered" evidence="5">
    <location>
        <begin position="1385"/>
        <end position="1418"/>
    </location>
</feature>
<feature type="domain" description="GAR" evidence="6">
    <location>
        <begin position="1555"/>
        <end position="1623"/>
    </location>
</feature>
<feature type="compositionally biased region" description="Polar residues" evidence="5">
    <location>
        <begin position="1404"/>
        <end position="1418"/>
    </location>
</feature>
<evidence type="ECO:0000256" key="2">
    <source>
        <dbReference type="ARBA" id="ARBA00022490"/>
    </source>
</evidence>
<keyword evidence="3" id="KW-0206">Cytoskeleton</keyword>
<keyword evidence="4" id="KW-0175">Coiled coil</keyword>
<feature type="compositionally biased region" description="Polar residues" evidence="5">
    <location>
        <begin position="1002"/>
        <end position="1013"/>
    </location>
</feature>
<feature type="compositionally biased region" description="Polar residues" evidence="5">
    <location>
        <begin position="1462"/>
        <end position="1494"/>
    </location>
</feature>
<dbReference type="Pfam" id="PF02187">
    <property type="entry name" value="GAS2"/>
    <property type="match status" value="1"/>
</dbReference>
<organism evidence="7 8">
    <name type="scientific">Calocera cornea HHB12733</name>
    <dbReference type="NCBI Taxonomy" id="1353952"/>
    <lineage>
        <taxon>Eukaryota</taxon>
        <taxon>Fungi</taxon>
        <taxon>Dikarya</taxon>
        <taxon>Basidiomycota</taxon>
        <taxon>Agaricomycotina</taxon>
        <taxon>Dacrymycetes</taxon>
        <taxon>Dacrymycetales</taxon>
        <taxon>Dacrymycetaceae</taxon>
        <taxon>Calocera</taxon>
    </lineage>
</organism>
<feature type="compositionally biased region" description="Basic and acidic residues" evidence="5">
    <location>
        <begin position="983"/>
        <end position="995"/>
    </location>
</feature>